<accession>A0A017HHH8</accession>
<name>A0A017HHH8_9RHOB</name>
<dbReference type="eggNOG" id="ENOG50312V7">
    <property type="taxonomic scope" value="Bacteria"/>
</dbReference>
<dbReference type="EMBL" id="APGJ01000001">
    <property type="protein sequence ID" value="EYD73811.1"/>
    <property type="molecule type" value="Genomic_DNA"/>
</dbReference>
<evidence type="ECO:0000313" key="3">
    <source>
        <dbReference type="Proteomes" id="UP000025047"/>
    </source>
</evidence>
<dbReference type="Proteomes" id="UP000025047">
    <property type="component" value="Unassembled WGS sequence"/>
</dbReference>
<evidence type="ECO:0000313" key="2">
    <source>
        <dbReference type="EMBL" id="EYD73811.1"/>
    </source>
</evidence>
<dbReference type="AlphaFoldDB" id="A0A017HHH8"/>
<keyword evidence="1" id="KW-1133">Transmembrane helix</keyword>
<reference evidence="2 3" key="1">
    <citation type="submission" date="2013-03" db="EMBL/GenBank/DDBJ databases">
        <authorList>
            <person name="Fiebig A."/>
            <person name="Goeker M."/>
            <person name="Klenk H.-P.P."/>
        </authorList>
    </citation>
    <scope>NUCLEOTIDE SEQUENCE [LARGE SCALE GENOMIC DNA]</scope>
    <source>
        <strain evidence="2 3">DSM 17492</strain>
    </source>
</reference>
<evidence type="ECO:0000256" key="1">
    <source>
        <dbReference type="SAM" id="Phobius"/>
    </source>
</evidence>
<comment type="caution">
    <text evidence="2">The sequence shown here is derived from an EMBL/GenBank/DDBJ whole genome shotgun (WGS) entry which is preliminary data.</text>
</comment>
<keyword evidence="3" id="KW-1185">Reference proteome</keyword>
<dbReference type="STRING" id="1122180.Lokhon_00367"/>
<gene>
    <name evidence="2" type="ORF">Lokhon_00367</name>
</gene>
<dbReference type="HOGENOM" id="CLU_1446049_0_0_5"/>
<keyword evidence="1" id="KW-0812">Transmembrane</keyword>
<protein>
    <recommendedName>
        <fullName evidence="4">Integral membrane protein</fullName>
    </recommendedName>
</protein>
<evidence type="ECO:0008006" key="4">
    <source>
        <dbReference type="Google" id="ProtNLM"/>
    </source>
</evidence>
<dbReference type="PATRIC" id="fig|1122180.6.peg.372"/>
<feature type="transmembrane region" description="Helical" evidence="1">
    <location>
        <begin position="30"/>
        <end position="53"/>
    </location>
</feature>
<proteinExistence type="predicted"/>
<sequence>METAAMTATASPRPDRAPLVLGCGPRCRRLAVMVLFAVWAFALGVTAAAGAIWMSPLGGPLDLALWSRLAVAVLLGGGLICYAGAGSRSEMHIDTERRLVREVLRRPGGRIEQVATWRFDEFCRTEIRDRRDPKRMTLRAELRLSGRNVSVRVAQGDLDAMSLLARRIERDLGLPPRPAAPLFRRAA</sequence>
<feature type="transmembrane region" description="Helical" evidence="1">
    <location>
        <begin position="65"/>
        <end position="85"/>
    </location>
</feature>
<keyword evidence="1" id="KW-0472">Membrane</keyword>
<organism evidence="2 3">
    <name type="scientific">Limimaricola hongkongensis DSM 17492</name>
    <dbReference type="NCBI Taxonomy" id="1122180"/>
    <lineage>
        <taxon>Bacteria</taxon>
        <taxon>Pseudomonadati</taxon>
        <taxon>Pseudomonadota</taxon>
        <taxon>Alphaproteobacteria</taxon>
        <taxon>Rhodobacterales</taxon>
        <taxon>Paracoccaceae</taxon>
        <taxon>Limimaricola</taxon>
    </lineage>
</organism>